<keyword evidence="3 4" id="KW-0326">Glycosidase</keyword>
<evidence type="ECO:0000256" key="2">
    <source>
        <dbReference type="ARBA" id="ARBA00022801"/>
    </source>
</evidence>
<dbReference type="Pfam" id="PF18962">
    <property type="entry name" value="Por_Secre_tail"/>
    <property type="match status" value="1"/>
</dbReference>
<evidence type="ECO:0000256" key="3">
    <source>
        <dbReference type="ARBA" id="ARBA00023295"/>
    </source>
</evidence>
<evidence type="ECO:0000256" key="5">
    <source>
        <dbReference type="SAM" id="SignalP"/>
    </source>
</evidence>
<reference evidence="8 9" key="1">
    <citation type="journal article" date="2019" name="Int. J. Syst. Evol. Microbiol.">
        <title>Rufibacter sediminis sp. nov., isolated from freshwater lake sediment.</title>
        <authorList>
            <person name="Qu J.H."/>
            <person name="Zhang L.J."/>
            <person name="Fu Y.H."/>
            <person name="Li H.F."/>
        </authorList>
    </citation>
    <scope>NUCLEOTIDE SEQUENCE [LARGE SCALE GENOMIC DNA]</scope>
    <source>
        <strain evidence="8 9">H-1</strain>
    </source>
</reference>
<dbReference type="PRINTS" id="PR00739">
    <property type="entry name" value="GLHYDRLASE26"/>
</dbReference>
<evidence type="ECO:0000259" key="6">
    <source>
        <dbReference type="PROSITE" id="PS51175"/>
    </source>
</evidence>
<organism evidence="8 9">
    <name type="scientific">Rufibacter sediminis</name>
    <dbReference type="NCBI Taxonomy" id="2762756"/>
    <lineage>
        <taxon>Bacteria</taxon>
        <taxon>Pseudomonadati</taxon>
        <taxon>Bacteroidota</taxon>
        <taxon>Cytophagia</taxon>
        <taxon>Cytophagales</taxon>
        <taxon>Hymenobacteraceae</taxon>
        <taxon>Rufibacter</taxon>
    </lineage>
</organism>
<dbReference type="PROSITE" id="PS51764">
    <property type="entry name" value="GH26"/>
    <property type="match status" value="1"/>
</dbReference>
<comment type="similarity">
    <text evidence="1 4">Belongs to the glycosyl hydrolase 26 family.</text>
</comment>
<proteinExistence type="inferred from homology"/>
<feature type="domain" description="GH26" evidence="7">
    <location>
        <begin position="176"/>
        <end position="479"/>
    </location>
</feature>
<dbReference type="Pfam" id="PF16990">
    <property type="entry name" value="CBM_35"/>
    <property type="match status" value="1"/>
</dbReference>
<feature type="domain" description="CBM6" evidence="6">
    <location>
        <begin position="37"/>
        <end position="155"/>
    </location>
</feature>
<dbReference type="SUPFAM" id="SSF49785">
    <property type="entry name" value="Galactose-binding domain-like"/>
    <property type="match status" value="1"/>
</dbReference>
<dbReference type="Gene3D" id="2.60.120.260">
    <property type="entry name" value="Galactose-binding domain-like"/>
    <property type="match status" value="1"/>
</dbReference>
<dbReference type="InterPro" id="IPR005084">
    <property type="entry name" value="CBM6"/>
</dbReference>
<dbReference type="CDD" id="cd04086">
    <property type="entry name" value="CBM35_mannanase-like"/>
    <property type="match status" value="1"/>
</dbReference>
<dbReference type="PANTHER" id="PTHR40079">
    <property type="entry name" value="MANNAN ENDO-1,4-BETA-MANNOSIDASE E-RELATED"/>
    <property type="match status" value="1"/>
</dbReference>
<dbReference type="PANTHER" id="PTHR40079:SF4">
    <property type="entry name" value="GH26 DOMAIN-CONTAINING PROTEIN-RELATED"/>
    <property type="match status" value="1"/>
</dbReference>
<dbReference type="InterPro" id="IPR026444">
    <property type="entry name" value="Secre_tail"/>
</dbReference>
<keyword evidence="2 4" id="KW-0378">Hydrolase</keyword>
<dbReference type="RefSeq" id="WP_186634033.1">
    <property type="nucleotide sequence ID" value="NZ_JACOAF010000012.1"/>
</dbReference>
<dbReference type="InterPro" id="IPR022790">
    <property type="entry name" value="GH26_dom"/>
</dbReference>
<dbReference type="InterPro" id="IPR008979">
    <property type="entry name" value="Galactose-bd-like_sf"/>
</dbReference>
<dbReference type="Gene3D" id="3.20.20.80">
    <property type="entry name" value="Glycosidases"/>
    <property type="match status" value="1"/>
</dbReference>
<feature type="active site" description="Nucleophile" evidence="4">
    <location>
        <position position="429"/>
    </location>
</feature>
<dbReference type="EMBL" id="JACOAF010000012">
    <property type="protein sequence ID" value="MBC3539080.1"/>
    <property type="molecule type" value="Genomic_DNA"/>
</dbReference>
<evidence type="ECO:0000313" key="8">
    <source>
        <dbReference type="EMBL" id="MBC3539080.1"/>
    </source>
</evidence>
<evidence type="ECO:0000259" key="7">
    <source>
        <dbReference type="PROSITE" id="PS51764"/>
    </source>
</evidence>
<dbReference type="InterPro" id="IPR017853">
    <property type="entry name" value="GH"/>
</dbReference>
<name>A0ABR6VPJ8_9BACT</name>
<dbReference type="NCBIfam" id="TIGR04183">
    <property type="entry name" value="Por_Secre_tail"/>
    <property type="match status" value="1"/>
</dbReference>
<feature type="chain" id="PRO_5046855016" evidence="5">
    <location>
        <begin position="35"/>
        <end position="583"/>
    </location>
</feature>
<evidence type="ECO:0000256" key="4">
    <source>
        <dbReference type="PROSITE-ProRule" id="PRU01100"/>
    </source>
</evidence>
<keyword evidence="9" id="KW-1185">Reference proteome</keyword>
<sequence>MKSRLPLRSTFSGQACVAWLGLMFFLASFSGTQAADIKLEAENATRTGVTVGTALAGFSGGGYVQGFDNSFAKNVRFTVNIPTAGIYDLTIRYATPSGEKGYVLDVNGSRSEGMLPAITGYGTAQGGKFLLPAGNTSITLGGGWGYYLIDYINLSPATIPLPAKPPKTLVDANATASTKNLFSYLVDIYGTKVLAAQQETNDFQEISYVRTHTGKDPAIGSFDLIEYSPSRIQYGANPAGFSEKAIQWAKKDQGRGIVSLMWHWNAPTDLINQNPDKLWWSGFYTRATTFNFAAALADKNSANYQLLLRDIDAIAVELKKFQAQDIPVLWRPLHEAAGGWFWWGAQGAPAFKELWQVMYDRLTNHHNLHHLIWVYTAERGKPEWYPGDAFVDVVGIDIYENTAVASNLSGQWTELQALFKGKKLVTLSETGNLPNSEYIRTFGTWWSWFAVWPGADYTRKQPTSLLHAVFNDPDVITLDELPNWRTSGAVTGSALEKELGPLMVYPNPVSEEFFTIRTTSTSPLSARFTLFSATGAKVLEVAQQLRSGINQVQIPVQQLPAGMYVLSIQKGTEQISLKVVVQK</sequence>
<feature type="active site" description="Proton donor" evidence="4">
    <location>
        <position position="335"/>
    </location>
</feature>
<evidence type="ECO:0000313" key="9">
    <source>
        <dbReference type="Proteomes" id="UP000659698"/>
    </source>
</evidence>
<dbReference type="SUPFAM" id="SSF51445">
    <property type="entry name" value="(Trans)glycosidases"/>
    <property type="match status" value="1"/>
</dbReference>
<dbReference type="Pfam" id="PF02156">
    <property type="entry name" value="Glyco_hydro_26"/>
    <property type="match status" value="1"/>
</dbReference>
<dbReference type="PROSITE" id="PS51175">
    <property type="entry name" value="CBM6"/>
    <property type="match status" value="1"/>
</dbReference>
<dbReference type="Proteomes" id="UP000659698">
    <property type="component" value="Unassembled WGS sequence"/>
</dbReference>
<gene>
    <name evidence="8" type="ORF">H7U12_05265</name>
</gene>
<protein>
    <submittedName>
        <fullName evidence="8">T9SS type A sorting domain-containing protein</fullName>
    </submittedName>
</protein>
<comment type="caution">
    <text evidence="8">The sequence shown here is derived from an EMBL/GenBank/DDBJ whole genome shotgun (WGS) entry which is preliminary data.</text>
</comment>
<dbReference type="InterPro" id="IPR000805">
    <property type="entry name" value="Glyco_hydro_26"/>
</dbReference>
<evidence type="ECO:0000256" key="1">
    <source>
        <dbReference type="ARBA" id="ARBA00007754"/>
    </source>
</evidence>
<accession>A0ABR6VPJ8</accession>
<feature type="signal peptide" evidence="5">
    <location>
        <begin position="1"/>
        <end position="34"/>
    </location>
</feature>
<keyword evidence="5" id="KW-0732">Signal</keyword>